<dbReference type="Proteomes" id="UP000044071">
    <property type="component" value="Unassembled WGS sequence"/>
</dbReference>
<dbReference type="OrthoDB" id="8592563at2"/>
<proteinExistence type="predicted"/>
<dbReference type="GO" id="GO:0016020">
    <property type="term" value="C:membrane"/>
    <property type="evidence" value="ECO:0007669"/>
    <property type="project" value="UniProtKB-SubCell"/>
</dbReference>
<feature type="transmembrane region" description="Helical" evidence="5">
    <location>
        <begin position="17"/>
        <end position="39"/>
    </location>
</feature>
<keyword evidence="3 5" id="KW-1133">Transmembrane helix</keyword>
<feature type="transmembrane region" description="Helical" evidence="5">
    <location>
        <begin position="310"/>
        <end position="328"/>
    </location>
</feature>
<feature type="transmembrane region" description="Helical" evidence="5">
    <location>
        <begin position="140"/>
        <end position="157"/>
    </location>
</feature>
<feature type="domain" description="Integral membrane bound transporter" evidence="6">
    <location>
        <begin position="198"/>
        <end position="320"/>
    </location>
</feature>
<dbReference type="InterPro" id="IPR049453">
    <property type="entry name" value="Memb_transporter_dom"/>
</dbReference>
<name>A0A078L114_9GAMM</name>
<dbReference type="AlphaFoldDB" id="A0A078L114"/>
<feature type="transmembrane region" description="Helical" evidence="5">
    <location>
        <begin position="263"/>
        <end position="279"/>
    </location>
</feature>
<keyword evidence="8" id="KW-1185">Reference proteome</keyword>
<evidence type="ECO:0000256" key="3">
    <source>
        <dbReference type="ARBA" id="ARBA00022989"/>
    </source>
</evidence>
<dbReference type="eggNOG" id="ENOG5032TV9">
    <property type="taxonomic scope" value="Bacteria"/>
</dbReference>
<evidence type="ECO:0000313" key="7">
    <source>
        <dbReference type="EMBL" id="CDZ77739.1"/>
    </source>
</evidence>
<dbReference type="STRING" id="1034943.BN59_02029"/>
<evidence type="ECO:0000313" key="8">
    <source>
        <dbReference type="Proteomes" id="UP000044071"/>
    </source>
</evidence>
<reference evidence="7 8" key="1">
    <citation type="submission" date="2014-06" db="EMBL/GenBank/DDBJ databases">
        <authorList>
            <person name="Urmite Genomes Urmite Genomes"/>
        </authorList>
    </citation>
    <scope>NUCLEOTIDE SEQUENCE [LARGE SCALE GENOMIC DNA]</scope>
</reference>
<feature type="transmembrane region" description="Helical" evidence="5">
    <location>
        <begin position="236"/>
        <end position="257"/>
    </location>
</feature>
<gene>
    <name evidence="7" type="ORF">BN59_02029</name>
</gene>
<comment type="subcellular location">
    <subcellularLocation>
        <location evidence="1">Membrane</location>
        <topology evidence="1">Multi-pass membrane protein</topology>
    </subcellularLocation>
</comment>
<dbReference type="RefSeq" id="WP_043874226.1">
    <property type="nucleotide sequence ID" value="NZ_CCVW01000002.1"/>
</dbReference>
<organism evidence="7 8">
    <name type="scientific">Legionella massiliensis</name>
    <dbReference type="NCBI Taxonomy" id="1034943"/>
    <lineage>
        <taxon>Bacteria</taxon>
        <taxon>Pseudomonadati</taxon>
        <taxon>Pseudomonadota</taxon>
        <taxon>Gammaproteobacteria</taxon>
        <taxon>Legionellales</taxon>
        <taxon>Legionellaceae</taxon>
        <taxon>Legionella</taxon>
    </lineage>
</organism>
<keyword evidence="4 5" id="KW-0472">Membrane</keyword>
<feature type="transmembrane region" description="Helical" evidence="5">
    <location>
        <begin position="59"/>
        <end position="80"/>
    </location>
</feature>
<dbReference type="EMBL" id="CCSB01000002">
    <property type="protein sequence ID" value="CDZ77739.1"/>
    <property type="molecule type" value="Genomic_DNA"/>
</dbReference>
<evidence type="ECO:0000259" key="6">
    <source>
        <dbReference type="Pfam" id="PF13515"/>
    </source>
</evidence>
<evidence type="ECO:0000256" key="4">
    <source>
        <dbReference type="ARBA" id="ARBA00023136"/>
    </source>
</evidence>
<feature type="transmembrane region" description="Helical" evidence="5">
    <location>
        <begin position="86"/>
        <end position="104"/>
    </location>
</feature>
<evidence type="ECO:0000256" key="1">
    <source>
        <dbReference type="ARBA" id="ARBA00004141"/>
    </source>
</evidence>
<accession>A0A078L114</accession>
<sequence>MSPLKVNWLKNEVRWNFLLRGIFVLMPMACLFLLTKNAYWLQVSVLTMSTLIVEEKLRLSLLGVLLHGAGIILLFNLLFLTEETPLVFILICTTAATAIIWIASQGEQLRTLGNWTFIPAIILSIELASEMKYELQKGSVHPYLLAALIPTLLVSIYEQIRAYRRGEQFVWLSYLSDFGKRESNIESMIAMGLGIIVAASLVEYLPMENGQWMIWGVASVITGNVETSPKKFHQRLIGVVIGVPAGIGFGLCCIPSNPYTLTLVTVSLFLTLVAFRRYVIAYTFRCFFVATAVILVTHSSAIALERLSHVIAGGLIGLLCVIFSPFLLKGLRTIRLRI</sequence>
<evidence type="ECO:0000256" key="2">
    <source>
        <dbReference type="ARBA" id="ARBA00022692"/>
    </source>
</evidence>
<keyword evidence="2 5" id="KW-0812">Transmembrane</keyword>
<protein>
    <submittedName>
        <fullName evidence="7">Family membrane protein</fullName>
    </submittedName>
</protein>
<evidence type="ECO:0000256" key="5">
    <source>
        <dbReference type="SAM" id="Phobius"/>
    </source>
</evidence>
<feature type="transmembrane region" description="Helical" evidence="5">
    <location>
        <begin position="286"/>
        <end position="304"/>
    </location>
</feature>
<dbReference type="Pfam" id="PF13515">
    <property type="entry name" value="FUSC_2"/>
    <property type="match status" value="1"/>
</dbReference>